<dbReference type="Pfam" id="PF23283">
    <property type="entry name" value="D8C_UMOD"/>
    <property type="match status" value="1"/>
</dbReference>
<dbReference type="PANTHER" id="PTHR14949:SF51">
    <property type="entry name" value="VON WILLEBRAND FACTOR D AND EGF DOMAIN-CONTAINING PROTEIN"/>
    <property type="match status" value="1"/>
</dbReference>
<organism evidence="4 5">
    <name type="scientific">Sinanodonta woodiana</name>
    <name type="common">Chinese pond mussel</name>
    <name type="synonym">Anodonta woodiana</name>
    <dbReference type="NCBI Taxonomy" id="1069815"/>
    <lineage>
        <taxon>Eukaryota</taxon>
        <taxon>Metazoa</taxon>
        <taxon>Spiralia</taxon>
        <taxon>Lophotrochozoa</taxon>
        <taxon>Mollusca</taxon>
        <taxon>Bivalvia</taxon>
        <taxon>Autobranchia</taxon>
        <taxon>Heteroconchia</taxon>
        <taxon>Palaeoheterodonta</taxon>
        <taxon>Unionida</taxon>
        <taxon>Unionoidea</taxon>
        <taxon>Unionidae</taxon>
        <taxon>Unioninae</taxon>
        <taxon>Sinanodonta</taxon>
    </lineage>
</organism>
<evidence type="ECO:0000313" key="5">
    <source>
        <dbReference type="Proteomes" id="UP001634394"/>
    </source>
</evidence>
<evidence type="ECO:0000313" key="4">
    <source>
        <dbReference type="EMBL" id="KAL3847241.1"/>
    </source>
</evidence>
<dbReference type="InterPro" id="IPR057774">
    <property type="entry name" value="D8C_UMOD/GP2/OIT3-like"/>
</dbReference>
<evidence type="ECO:0000259" key="3">
    <source>
        <dbReference type="PROSITE" id="PS51233"/>
    </source>
</evidence>
<dbReference type="PROSITE" id="PS51233">
    <property type="entry name" value="VWFD"/>
    <property type="match status" value="1"/>
</dbReference>
<evidence type="ECO:0000256" key="1">
    <source>
        <dbReference type="ARBA" id="ARBA00022729"/>
    </source>
</evidence>
<dbReference type="InterPro" id="IPR001846">
    <property type="entry name" value="VWF_type-D"/>
</dbReference>
<dbReference type="EMBL" id="JBJQND010000016">
    <property type="protein sequence ID" value="KAL3847241.1"/>
    <property type="molecule type" value="Genomic_DNA"/>
</dbReference>
<proteinExistence type="predicted"/>
<gene>
    <name evidence="4" type="ORF">ACJMK2_018163</name>
</gene>
<sequence>MAEKCVERLHCGTFVPIWLQGNHPSTPGQVITTTACANTGQGQDCCGYKINNIQVKNCGSYYVYKLPPVPGCSMAYCAGNGTTCHFGQMPGKNGSGCITAYPNMTENPTLLGPFLARRCPNTGLYTNFFFTCHVNYPNLMFGAGVAFDIRWYIDGKPIKLTTTIHGDQRDAYIDADHLNGYLGHKTDPERLEVDEKGNSPKPVKIVSTVPVVCNSDCNTHINDCHLDFNLNTTDVLSGECNITLRPEQWNEITKTAETTIQVVAEKDFVDDGDRDVVMGFQPLFNTGAHPVFLDYLPTELPIVAKDSKTPACECWGDPHCITFDRNAKGLTSLDEQFDVYTLGRFTMTRTTGTPYKAPFQVEIQTHSCWKVACICGVVAREGNDAIQISNCEHKFGTNKLEAQILSPQHFSNLTTVHWTATTFVIYFPSGRFVEIFGTGDRVEVQNVKVHPLPDDSKSMEGLCGSFNDRPDELVDSNGTVHKFNKTPDKFIESW</sequence>
<reference evidence="4 5" key="1">
    <citation type="submission" date="2024-11" db="EMBL/GenBank/DDBJ databases">
        <title>Chromosome-level genome assembly of the freshwater bivalve Anodonta woodiana.</title>
        <authorList>
            <person name="Chen X."/>
        </authorList>
    </citation>
    <scope>NUCLEOTIDE SEQUENCE [LARGE SCALE GENOMIC DNA]</scope>
    <source>
        <strain evidence="4">MN2024</strain>
        <tissue evidence="4">Gills</tissue>
    </source>
</reference>
<accession>A0ABD3UE79</accession>
<keyword evidence="5" id="KW-1185">Reference proteome</keyword>
<comment type="caution">
    <text evidence="4">The sequence shown here is derived from an EMBL/GenBank/DDBJ whole genome shotgun (WGS) entry which is preliminary data.</text>
</comment>
<keyword evidence="1" id="KW-0732">Signal</keyword>
<dbReference type="PANTHER" id="PTHR14949">
    <property type="entry name" value="EGF-LIKE-DOMAIN, MULTIPLE 7, 8"/>
    <property type="match status" value="1"/>
</dbReference>
<name>A0ABD3UE79_SINWO</name>
<feature type="non-terminal residue" evidence="4">
    <location>
        <position position="494"/>
    </location>
</feature>
<dbReference type="Proteomes" id="UP001634394">
    <property type="component" value="Unassembled WGS sequence"/>
</dbReference>
<dbReference type="AlphaFoldDB" id="A0ABD3UE79"/>
<dbReference type="Pfam" id="PF00094">
    <property type="entry name" value="VWD"/>
    <property type="match status" value="1"/>
</dbReference>
<keyword evidence="2" id="KW-1015">Disulfide bond</keyword>
<dbReference type="InterPro" id="IPR050969">
    <property type="entry name" value="Dev_Signal_Modulators"/>
</dbReference>
<evidence type="ECO:0000256" key="2">
    <source>
        <dbReference type="ARBA" id="ARBA00023157"/>
    </source>
</evidence>
<protein>
    <recommendedName>
        <fullName evidence="3">VWFD domain-containing protein</fullName>
    </recommendedName>
</protein>
<feature type="domain" description="VWFD" evidence="3">
    <location>
        <begin position="310"/>
        <end position="494"/>
    </location>
</feature>